<dbReference type="PANTHER" id="PTHR45694:SF5">
    <property type="entry name" value="GLUTAREDOXIN 2"/>
    <property type="match status" value="1"/>
</dbReference>
<evidence type="ECO:0000313" key="5">
    <source>
        <dbReference type="EMBL" id="KAH0957465.1"/>
    </source>
</evidence>
<feature type="signal peptide" evidence="3">
    <location>
        <begin position="1"/>
        <end position="27"/>
    </location>
</feature>
<dbReference type="AlphaFoldDB" id="A0A9P8MLW5"/>
<name>A0A9P8MLW5_9HYPO</name>
<feature type="compositionally biased region" description="Low complexity" evidence="2">
    <location>
        <begin position="132"/>
        <end position="141"/>
    </location>
</feature>
<feature type="chain" id="PRO_5040463287" evidence="3">
    <location>
        <begin position="28"/>
        <end position="275"/>
    </location>
</feature>
<dbReference type="SUPFAM" id="SSF52833">
    <property type="entry name" value="Thioredoxin-like"/>
    <property type="match status" value="1"/>
</dbReference>
<dbReference type="CDD" id="cd03419">
    <property type="entry name" value="GRX_GRXh_1_2_like"/>
    <property type="match status" value="1"/>
</dbReference>
<dbReference type="InterPro" id="IPR011899">
    <property type="entry name" value="Glutaredoxin_euk/vir"/>
</dbReference>
<dbReference type="InterPro" id="IPR002109">
    <property type="entry name" value="Glutaredoxin"/>
</dbReference>
<dbReference type="PROSITE" id="PS51354">
    <property type="entry name" value="GLUTAREDOXIN_2"/>
    <property type="match status" value="1"/>
</dbReference>
<dbReference type="GO" id="GO:0034599">
    <property type="term" value="P:cellular response to oxidative stress"/>
    <property type="evidence" value="ECO:0007669"/>
    <property type="project" value="TreeGrafter"/>
</dbReference>
<dbReference type="InterPro" id="IPR014025">
    <property type="entry name" value="Glutaredoxin_subgr"/>
</dbReference>
<dbReference type="Pfam" id="PF00462">
    <property type="entry name" value="Glutaredoxin"/>
    <property type="match status" value="1"/>
</dbReference>
<evidence type="ECO:0000256" key="3">
    <source>
        <dbReference type="SAM" id="SignalP"/>
    </source>
</evidence>
<keyword evidence="6" id="KW-1185">Reference proteome</keyword>
<gene>
    <name evidence="5" type="ORF">HRG_11612</name>
</gene>
<dbReference type="Gene3D" id="3.40.30.10">
    <property type="entry name" value="Glutaredoxin"/>
    <property type="match status" value="1"/>
</dbReference>
<dbReference type="OrthoDB" id="423313at2759"/>
<dbReference type="GeneID" id="68360740"/>
<keyword evidence="3" id="KW-0732">Signal</keyword>
<dbReference type="EMBL" id="JAIZPD010000021">
    <property type="protein sequence ID" value="KAH0957465.1"/>
    <property type="molecule type" value="Genomic_DNA"/>
</dbReference>
<dbReference type="FunFam" id="3.40.30.10:FF:000093">
    <property type="entry name" value="Glutaredoxin 2"/>
    <property type="match status" value="1"/>
</dbReference>
<comment type="caution">
    <text evidence="5">The sequence shown here is derived from an EMBL/GenBank/DDBJ whole genome shotgun (WGS) entry which is preliminary data.</text>
</comment>
<feature type="compositionally biased region" description="Basic and acidic residues" evidence="2">
    <location>
        <begin position="86"/>
        <end position="98"/>
    </location>
</feature>
<dbReference type="RefSeq" id="XP_044714979.1">
    <property type="nucleotide sequence ID" value="XM_044870082.1"/>
</dbReference>
<dbReference type="InterPro" id="IPR036249">
    <property type="entry name" value="Thioredoxin-like_sf"/>
</dbReference>
<evidence type="ECO:0000256" key="2">
    <source>
        <dbReference type="SAM" id="MobiDB-lite"/>
    </source>
</evidence>
<comment type="similarity">
    <text evidence="1">Belongs to the glutaredoxin family. Monothiol subfamily.</text>
</comment>
<accession>A0A9P8MLW5</accession>
<protein>
    <submittedName>
        <fullName evidence="5">Glutaredoxin domain-containing protein</fullName>
    </submittedName>
</protein>
<feature type="domain" description="Glutaredoxin" evidence="4">
    <location>
        <begin position="169"/>
        <end position="234"/>
    </location>
</feature>
<dbReference type="GO" id="GO:0000324">
    <property type="term" value="C:fungal-type vacuole"/>
    <property type="evidence" value="ECO:0007669"/>
    <property type="project" value="TreeGrafter"/>
</dbReference>
<proteinExistence type="inferred from homology"/>
<dbReference type="PRINTS" id="PR00160">
    <property type="entry name" value="GLUTAREDOXIN"/>
</dbReference>
<dbReference type="Proteomes" id="UP000824596">
    <property type="component" value="Unassembled WGS sequence"/>
</dbReference>
<organism evidence="5 6">
    <name type="scientific">Hirsutella rhossiliensis</name>
    <dbReference type="NCBI Taxonomy" id="111463"/>
    <lineage>
        <taxon>Eukaryota</taxon>
        <taxon>Fungi</taxon>
        <taxon>Dikarya</taxon>
        <taxon>Ascomycota</taxon>
        <taxon>Pezizomycotina</taxon>
        <taxon>Sordariomycetes</taxon>
        <taxon>Hypocreomycetidae</taxon>
        <taxon>Hypocreales</taxon>
        <taxon>Ophiocordycipitaceae</taxon>
        <taxon>Hirsutella</taxon>
    </lineage>
</organism>
<dbReference type="PANTHER" id="PTHR45694">
    <property type="entry name" value="GLUTAREDOXIN 2"/>
    <property type="match status" value="1"/>
</dbReference>
<dbReference type="GO" id="GO:0005801">
    <property type="term" value="C:cis-Golgi network"/>
    <property type="evidence" value="ECO:0007669"/>
    <property type="project" value="UniProtKB-ARBA"/>
</dbReference>
<evidence type="ECO:0000256" key="1">
    <source>
        <dbReference type="ARBA" id="ARBA00009630"/>
    </source>
</evidence>
<evidence type="ECO:0000313" key="6">
    <source>
        <dbReference type="Proteomes" id="UP000824596"/>
    </source>
</evidence>
<feature type="region of interest" description="Disordered" evidence="2">
    <location>
        <begin position="49"/>
        <end position="155"/>
    </location>
</feature>
<reference evidence="5" key="1">
    <citation type="submission" date="2021-09" db="EMBL/GenBank/DDBJ databases">
        <title>A high-quality genome of the endoparasitic fungus Hirsutella rhossiliensis with a comparison of Hirsutella genomes reveals transposable elements contributing to genome size variation.</title>
        <authorList>
            <person name="Lin R."/>
            <person name="Jiao Y."/>
            <person name="Sun X."/>
            <person name="Ling J."/>
            <person name="Xie B."/>
            <person name="Cheng X."/>
        </authorList>
    </citation>
    <scope>NUCLEOTIDE SEQUENCE</scope>
    <source>
        <strain evidence="5">HR02</strain>
    </source>
</reference>
<sequence length="275" mass="29455">MPSPRRLRLLMLATLVTVVLTLMYVSSLDDAAANDKRTIKDFYHKTMDGMSKGNGPPGQAVLDKVAAAASRDKDGGAGGDKQFASDTKERLKAAEQKAKAKANGKALRPDPPSQIVGVGNSAEGQAKKPKPAADAAPSPKANGDPPETETKEEHAAEMEMNSILKKAPVIIFSKSYCPYSKRAKSILLEKYSIKPEPYVVELDEHKLGSLLQDQLLEKTRRRTVPNIMVNGVSIGGSDEIVELDNAGKLAAKIIDLGNKRVEVSDRPGAVGSRNA</sequence>
<dbReference type="NCBIfam" id="TIGR02180">
    <property type="entry name" value="GRX_euk"/>
    <property type="match status" value="1"/>
</dbReference>
<dbReference type="GO" id="GO:0004362">
    <property type="term" value="F:glutathione-disulfide reductase (NADPH) activity"/>
    <property type="evidence" value="ECO:0007669"/>
    <property type="project" value="UniProtKB-ARBA"/>
</dbReference>
<evidence type="ECO:0000259" key="4">
    <source>
        <dbReference type="Pfam" id="PF00462"/>
    </source>
</evidence>
<dbReference type="GO" id="GO:0005796">
    <property type="term" value="C:Golgi lumen"/>
    <property type="evidence" value="ECO:0007669"/>
    <property type="project" value="TreeGrafter"/>
</dbReference>